<keyword evidence="2" id="KW-1185">Reference proteome</keyword>
<evidence type="ECO:0000313" key="1">
    <source>
        <dbReference type="EMBL" id="KAI7989280.1"/>
    </source>
</evidence>
<organism evidence="1 2">
    <name type="scientific">Camellia lanceoleosa</name>
    <dbReference type="NCBI Taxonomy" id="1840588"/>
    <lineage>
        <taxon>Eukaryota</taxon>
        <taxon>Viridiplantae</taxon>
        <taxon>Streptophyta</taxon>
        <taxon>Embryophyta</taxon>
        <taxon>Tracheophyta</taxon>
        <taxon>Spermatophyta</taxon>
        <taxon>Magnoliopsida</taxon>
        <taxon>eudicotyledons</taxon>
        <taxon>Gunneridae</taxon>
        <taxon>Pentapetalae</taxon>
        <taxon>asterids</taxon>
        <taxon>Ericales</taxon>
        <taxon>Theaceae</taxon>
        <taxon>Camellia</taxon>
    </lineage>
</organism>
<evidence type="ECO:0000313" key="2">
    <source>
        <dbReference type="Proteomes" id="UP001060215"/>
    </source>
</evidence>
<name>A0ACC0FKN8_9ERIC</name>
<proteinExistence type="predicted"/>
<comment type="caution">
    <text evidence="1">The sequence shown here is derived from an EMBL/GenBank/DDBJ whole genome shotgun (WGS) entry which is preliminary data.</text>
</comment>
<gene>
    <name evidence="1" type="ORF">LOK49_LG13G02623</name>
</gene>
<accession>A0ACC0FKN8</accession>
<dbReference type="Proteomes" id="UP001060215">
    <property type="component" value="Chromosome 14"/>
</dbReference>
<dbReference type="EMBL" id="CM045771">
    <property type="protein sequence ID" value="KAI7989280.1"/>
    <property type="molecule type" value="Genomic_DNA"/>
</dbReference>
<protein>
    <submittedName>
        <fullName evidence="1">Uncharacterized protein</fullName>
    </submittedName>
</protein>
<reference evidence="1 2" key="1">
    <citation type="journal article" date="2022" name="Plant J.">
        <title>Chromosome-level genome of Camellia lanceoleosa provides a valuable resource for understanding genome evolution and self-incompatibility.</title>
        <authorList>
            <person name="Gong W."/>
            <person name="Xiao S."/>
            <person name="Wang L."/>
            <person name="Liao Z."/>
            <person name="Chang Y."/>
            <person name="Mo W."/>
            <person name="Hu G."/>
            <person name="Li W."/>
            <person name="Zhao G."/>
            <person name="Zhu H."/>
            <person name="Hu X."/>
            <person name="Ji K."/>
            <person name="Xiang X."/>
            <person name="Song Q."/>
            <person name="Yuan D."/>
            <person name="Jin S."/>
            <person name="Zhang L."/>
        </authorList>
    </citation>
    <scope>NUCLEOTIDE SEQUENCE [LARGE SCALE GENOMIC DNA]</scope>
    <source>
        <strain evidence="1">SQ_2022a</strain>
    </source>
</reference>
<sequence>MPSLENHLQTCDGADDHMNEELLVQPVTTGPTSEDNGQVGHRKERCTEYPMTVPEKMNQNLTNIQLGTDGPGPSRPNGTGKESGPIAVNTDNFGPWTTASNRRRKPKLTKPKHRITHYKGNRFEVLQERQTQLEILNAPRENVSLNVEAINEVLGRVTNDKAQGSAEKQVDNKQAMELDQVQSNTA</sequence>